<evidence type="ECO:0000313" key="1">
    <source>
        <dbReference type="EMBL" id="QQL49662.1"/>
    </source>
</evidence>
<reference evidence="1 2" key="1">
    <citation type="submission" date="2020-12" db="EMBL/GenBank/DDBJ databases">
        <title>HMF7856_wgs.fasta genome submission.</title>
        <authorList>
            <person name="Kang H."/>
            <person name="Kim H."/>
            <person name="Joh K."/>
        </authorList>
    </citation>
    <scope>NUCLEOTIDE SEQUENCE [LARGE SCALE GENOMIC DNA]</scope>
    <source>
        <strain evidence="1 2">HMF7856</strain>
    </source>
</reference>
<dbReference type="KEGG" id="mgik:GO620_016055"/>
<dbReference type="Proteomes" id="UP000429232">
    <property type="component" value="Chromosome"/>
</dbReference>
<sequence length="68" mass="7570">MKKFISSLNPFILLLIPVLVALVMGINYQFEQAKEFTAGSNIAHATSLFQKSVGVVKLVCEVAQQKMW</sequence>
<evidence type="ECO:0000313" key="2">
    <source>
        <dbReference type="Proteomes" id="UP000429232"/>
    </source>
</evidence>
<organism evidence="1 2">
    <name type="scientific">Mucilaginibacter ginkgonis</name>
    <dbReference type="NCBI Taxonomy" id="2682091"/>
    <lineage>
        <taxon>Bacteria</taxon>
        <taxon>Pseudomonadati</taxon>
        <taxon>Bacteroidota</taxon>
        <taxon>Sphingobacteriia</taxon>
        <taxon>Sphingobacteriales</taxon>
        <taxon>Sphingobacteriaceae</taxon>
        <taxon>Mucilaginibacter</taxon>
    </lineage>
</organism>
<protein>
    <submittedName>
        <fullName evidence="1">Uncharacterized protein</fullName>
    </submittedName>
</protein>
<dbReference type="RefSeq" id="WP_157524808.1">
    <property type="nucleotide sequence ID" value="NZ_CP066775.1"/>
</dbReference>
<name>A0A6I4INJ8_9SPHI</name>
<dbReference type="EMBL" id="CP066775">
    <property type="protein sequence ID" value="QQL49662.1"/>
    <property type="molecule type" value="Genomic_DNA"/>
</dbReference>
<keyword evidence="2" id="KW-1185">Reference proteome</keyword>
<dbReference type="AlphaFoldDB" id="A0A6I4INJ8"/>
<proteinExistence type="predicted"/>
<gene>
    <name evidence="1" type="ORF">GO620_016055</name>
</gene>
<accession>A0A6I4INJ8</accession>